<protein>
    <submittedName>
        <fullName evidence="1">Uncharacterized protein</fullName>
    </submittedName>
</protein>
<reference evidence="1" key="1">
    <citation type="submission" date="2023-08" db="EMBL/GenBank/DDBJ databases">
        <authorList>
            <person name="Audoor S."/>
            <person name="Bilcke G."/>
        </authorList>
    </citation>
    <scope>NUCLEOTIDE SEQUENCE</scope>
</reference>
<dbReference type="Proteomes" id="UP001295423">
    <property type="component" value="Unassembled WGS sequence"/>
</dbReference>
<evidence type="ECO:0000313" key="2">
    <source>
        <dbReference type="Proteomes" id="UP001295423"/>
    </source>
</evidence>
<accession>A0AAD2FJQ3</accession>
<keyword evidence="2" id="KW-1185">Reference proteome</keyword>
<comment type="caution">
    <text evidence="1">The sequence shown here is derived from an EMBL/GenBank/DDBJ whole genome shotgun (WGS) entry which is preliminary data.</text>
</comment>
<organism evidence="1 2">
    <name type="scientific">Cylindrotheca closterium</name>
    <dbReference type="NCBI Taxonomy" id="2856"/>
    <lineage>
        <taxon>Eukaryota</taxon>
        <taxon>Sar</taxon>
        <taxon>Stramenopiles</taxon>
        <taxon>Ochrophyta</taxon>
        <taxon>Bacillariophyta</taxon>
        <taxon>Bacillariophyceae</taxon>
        <taxon>Bacillariophycidae</taxon>
        <taxon>Bacillariales</taxon>
        <taxon>Bacillariaceae</taxon>
        <taxon>Cylindrotheca</taxon>
    </lineage>
</organism>
<dbReference type="AlphaFoldDB" id="A0AAD2FJQ3"/>
<dbReference type="EMBL" id="CAKOGP040000524">
    <property type="protein sequence ID" value="CAJ1935917.1"/>
    <property type="molecule type" value="Genomic_DNA"/>
</dbReference>
<dbReference type="InterPro" id="IPR032675">
    <property type="entry name" value="LRR_dom_sf"/>
</dbReference>
<name>A0AAD2FJQ3_9STRA</name>
<proteinExistence type="predicted"/>
<evidence type="ECO:0000313" key="1">
    <source>
        <dbReference type="EMBL" id="CAJ1935917.1"/>
    </source>
</evidence>
<gene>
    <name evidence="1" type="ORF">CYCCA115_LOCUS4961</name>
</gene>
<dbReference type="Gene3D" id="3.80.10.10">
    <property type="entry name" value="Ribonuclease Inhibitor"/>
    <property type="match status" value="1"/>
</dbReference>
<sequence>MLTTSINQTMASLPLAILEEIFGFVGSVRQQRVAMTLFGKDCWLMLPELEKSIKTLSICDQQDADALLQYTEAESEMGQRWGMMGDVFLARNVHHVFLRLENLQCLNLHHYGADSFLEFLSNYALLPNLKALSMEGSMGVTDDGLRRIAENGGEPRRQNFSSLTITFCRNTSYAGTIFLREQLPNLKLIRRQPEWLDGQFYTPFAADGAPTEVHTYWPDGTFTFSRNSQSAGFVCDLFPWDPDRFDFVGDKLQYNNFEFPVGWPEWFRFAYRPGVSLLRLDKELENPEDKNSVTPCVLVGQHMRGLRPPNIRDLMESVSGMLKIGQGKQFTHDGEVLPDDLPADGTQDCIMISKMKVHPLPHDSLLPPANLFDECKRTCESMATYGKDFLRQKEDDLQSALTANNL</sequence>
<dbReference type="SUPFAM" id="SSF52047">
    <property type="entry name" value="RNI-like"/>
    <property type="match status" value="1"/>
</dbReference>